<keyword evidence="11" id="KW-1185">Reference proteome</keyword>
<accession>A0A521DTW8</accession>
<evidence type="ECO:0000313" key="8">
    <source>
        <dbReference type="EMBL" id="MRX68167.1"/>
    </source>
</evidence>
<keyword evidence="3" id="KW-1003">Cell membrane</keyword>
<dbReference type="PANTHER" id="PTHR37316">
    <property type="entry name" value="TEICHOIC ACID GLYCEROL-PHOSPHATE PRIMASE"/>
    <property type="match status" value="1"/>
</dbReference>
<dbReference type="GO" id="GO:0005886">
    <property type="term" value="C:plasma membrane"/>
    <property type="evidence" value="ECO:0007669"/>
    <property type="project" value="UniProtKB-SubCell"/>
</dbReference>
<evidence type="ECO:0000313" key="11">
    <source>
        <dbReference type="Proteomes" id="UP000468990"/>
    </source>
</evidence>
<keyword evidence="7" id="KW-0812">Transmembrane</keyword>
<sequence>MKQIKHRAQQFLFLLYFPLHCLIYLFSFVIPRNKKIFLYGSFFGESFSDNSKYLFLISNEKRSDIIHVWISTNREDIKQIRSKGFKAFHKFSLKGVYYEFMAGSHFYTQSVWDTSFFITHNANRVNLWHGIPLKKIGADCYPPTKPSILREAINNRPYIFEAKEMVLVPSKFVYPFFSSAFRVSSSSLLIAPYPRLMLFLMDKTELFTWIRDFETDYVKTILDKANKYENIWTYMPTWRDANPSFITEAIKDWNEFDEIARNNNALLIVKVHFMTKMPEGLESLTNIIFYDSKADFYPILALSDLLITDYSSVFFDYLLMKKPIIFYAFDLEDYKLNSRNMYFDYEEIVFGNIIYSYKELVKLLATSNFKNMTLEVNNERENLLSKMWGAEYLDSNQELFYFNVQKILGASTDNKFD</sequence>
<dbReference type="Gene3D" id="3.40.50.11820">
    <property type="match status" value="1"/>
</dbReference>
<comment type="similarity">
    <text evidence="2">Belongs to the CDP-glycerol glycerophosphotransferase family.</text>
</comment>
<dbReference type="RefSeq" id="WP_142451217.1">
    <property type="nucleotide sequence ID" value="NZ_FXTA01000003.1"/>
</dbReference>
<proteinExistence type="inferred from homology"/>
<dbReference type="InterPro" id="IPR007554">
    <property type="entry name" value="Glycerophosphate_synth"/>
</dbReference>
<evidence type="ECO:0000256" key="5">
    <source>
        <dbReference type="ARBA" id="ARBA00022944"/>
    </source>
</evidence>
<keyword evidence="5" id="KW-0777">Teichoic acid biosynthesis</keyword>
<evidence type="ECO:0000256" key="4">
    <source>
        <dbReference type="ARBA" id="ARBA00022679"/>
    </source>
</evidence>
<gene>
    <name evidence="8" type="ORF">GJU42_09380</name>
    <name evidence="9" type="ORF">SAMN06265349_103585</name>
</gene>
<dbReference type="InterPro" id="IPR051612">
    <property type="entry name" value="Teichoic_Acid_Biosynth"/>
</dbReference>
<protein>
    <submittedName>
        <fullName evidence="9">CDP-glycerol glycerophosphotransferase, TagB/SpsB family</fullName>
    </submittedName>
</protein>
<dbReference type="Proteomes" id="UP000468990">
    <property type="component" value="Unassembled WGS sequence"/>
</dbReference>
<keyword evidence="7" id="KW-1133">Transmembrane helix</keyword>
<dbReference type="InterPro" id="IPR043149">
    <property type="entry name" value="TagF_N"/>
</dbReference>
<evidence type="ECO:0000256" key="1">
    <source>
        <dbReference type="ARBA" id="ARBA00004202"/>
    </source>
</evidence>
<dbReference type="AlphaFoldDB" id="A0A521DTW8"/>
<dbReference type="OrthoDB" id="9811865at2"/>
<name>A0A521DTW8_9FLAO</name>
<evidence type="ECO:0000256" key="3">
    <source>
        <dbReference type="ARBA" id="ARBA00022475"/>
    </source>
</evidence>
<dbReference type="EMBL" id="FXTA01000003">
    <property type="protein sequence ID" value="SMO75169.1"/>
    <property type="molecule type" value="Genomic_DNA"/>
</dbReference>
<evidence type="ECO:0000313" key="9">
    <source>
        <dbReference type="EMBL" id="SMO75169.1"/>
    </source>
</evidence>
<reference evidence="9 10" key="1">
    <citation type="submission" date="2017-05" db="EMBL/GenBank/DDBJ databases">
        <authorList>
            <person name="Varghese N."/>
            <person name="Submissions S."/>
        </authorList>
    </citation>
    <scope>NUCLEOTIDE SEQUENCE [LARGE SCALE GENOMIC DNA]</scope>
    <source>
        <strain evidence="9 10">DSM 19382</strain>
    </source>
</reference>
<keyword evidence="4 9" id="KW-0808">Transferase</keyword>
<evidence type="ECO:0000256" key="6">
    <source>
        <dbReference type="ARBA" id="ARBA00023136"/>
    </source>
</evidence>
<keyword evidence="6 7" id="KW-0472">Membrane</keyword>
<dbReference type="InterPro" id="IPR043148">
    <property type="entry name" value="TagF_C"/>
</dbReference>
<dbReference type="EMBL" id="WKKG01000004">
    <property type="protein sequence ID" value="MRX68167.1"/>
    <property type="molecule type" value="Genomic_DNA"/>
</dbReference>
<dbReference type="SUPFAM" id="SSF53756">
    <property type="entry name" value="UDP-Glycosyltransferase/glycogen phosphorylase"/>
    <property type="match status" value="1"/>
</dbReference>
<reference evidence="8 11" key="2">
    <citation type="submission" date="2019-11" db="EMBL/GenBank/DDBJ databases">
        <title>Flavobacterium resistens genome.</title>
        <authorList>
            <person name="Wilson V.M."/>
            <person name="Newman J.D."/>
        </authorList>
    </citation>
    <scope>NUCLEOTIDE SEQUENCE [LARGE SCALE GENOMIC DNA]</scope>
    <source>
        <strain evidence="8 11">DSM 19382</strain>
    </source>
</reference>
<dbReference type="Proteomes" id="UP000317289">
    <property type="component" value="Unassembled WGS sequence"/>
</dbReference>
<dbReference type="Gene3D" id="3.40.50.12580">
    <property type="match status" value="1"/>
</dbReference>
<evidence type="ECO:0000256" key="2">
    <source>
        <dbReference type="ARBA" id="ARBA00010488"/>
    </source>
</evidence>
<dbReference type="GO" id="GO:0047355">
    <property type="term" value="F:CDP-glycerol glycerophosphotransferase activity"/>
    <property type="evidence" value="ECO:0007669"/>
    <property type="project" value="InterPro"/>
</dbReference>
<feature type="transmembrane region" description="Helical" evidence="7">
    <location>
        <begin position="12"/>
        <end position="30"/>
    </location>
</feature>
<comment type="subcellular location">
    <subcellularLocation>
        <location evidence="1">Cell membrane</location>
        <topology evidence="1">Peripheral membrane protein</topology>
    </subcellularLocation>
</comment>
<dbReference type="PANTHER" id="PTHR37316:SF3">
    <property type="entry name" value="TEICHOIC ACID GLYCEROL-PHOSPHATE TRANSFERASE"/>
    <property type="match status" value="1"/>
</dbReference>
<dbReference type="GO" id="GO:0019350">
    <property type="term" value="P:teichoic acid biosynthetic process"/>
    <property type="evidence" value="ECO:0007669"/>
    <property type="project" value="UniProtKB-KW"/>
</dbReference>
<organism evidence="9 10">
    <name type="scientific">Flavobacterium resistens</name>
    <dbReference type="NCBI Taxonomy" id="443612"/>
    <lineage>
        <taxon>Bacteria</taxon>
        <taxon>Pseudomonadati</taxon>
        <taxon>Bacteroidota</taxon>
        <taxon>Flavobacteriia</taxon>
        <taxon>Flavobacteriales</taxon>
        <taxon>Flavobacteriaceae</taxon>
        <taxon>Flavobacterium</taxon>
    </lineage>
</organism>
<dbReference type="Pfam" id="PF04464">
    <property type="entry name" value="Glyphos_transf"/>
    <property type="match status" value="1"/>
</dbReference>
<evidence type="ECO:0000313" key="10">
    <source>
        <dbReference type="Proteomes" id="UP000317289"/>
    </source>
</evidence>
<evidence type="ECO:0000256" key="7">
    <source>
        <dbReference type="SAM" id="Phobius"/>
    </source>
</evidence>